<dbReference type="GO" id="GO:0016791">
    <property type="term" value="F:phosphatase activity"/>
    <property type="evidence" value="ECO:0007669"/>
    <property type="project" value="InterPro"/>
</dbReference>
<evidence type="ECO:0000256" key="5">
    <source>
        <dbReference type="PIRSR" id="PIRSR000915-3"/>
    </source>
</evidence>
<feature type="binding site" evidence="5">
    <location>
        <position position="32"/>
    </location>
    <ligand>
        <name>Mg(2+)</name>
        <dbReference type="ChEBI" id="CHEBI:18420"/>
    </ligand>
</feature>
<comment type="cofactor">
    <cofactor evidence="5">
        <name>Mg(2+)</name>
        <dbReference type="ChEBI" id="CHEBI:18420"/>
    </cofactor>
    <text evidence="5">Divalent metal ions. Mg(2+) is the most effective.</text>
</comment>
<dbReference type="SUPFAM" id="SSF56784">
    <property type="entry name" value="HAD-like"/>
    <property type="match status" value="1"/>
</dbReference>
<dbReference type="GO" id="GO:0005737">
    <property type="term" value="C:cytoplasm"/>
    <property type="evidence" value="ECO:0007669"/>
    <property type="project" value="TreeGrafter"/>
</dbReference>
<dbReference type="Pfam" id="PF13344">
    <property type="entry name" value="Hydrolase_6"/>
    <property type="match status" value="1"/>
</dbReference>
<dbReference type="InterPro" id="IPR023214">
    <property type="entry name" value="HAD_sf"/>
</dbReference>
<dbReference type="PANTHER" id="PTHR19288:SF93">
    <property type="entry name" value="FI11325P-RELATED"/>
    <property type="match status" value="1"/>
</dbReference>
<dbReference type="GO" id="GO:0046872">
    <property type="term" value="F:metal ion binding"/>
    <property type="evidence" value="ECO:0007669"/>
    <property type="project" value="UniProtKB-KW"/>
</dbReference>
<evidence type="ECO:0000256" key="4">
    <source>
        <dbReference type="PIRSR" id="PIRSR000915-2"/>
    </source>
</evidence>
<dbReference type="Pfam" id="PF13242">
    <property type="entry name" value="Hydrolase_like"/>
    <property type="match status" value="1"/>
</dbReference>
<organism evidence="6">
    <name type="scientific">Tabanus bromius</name>
    <name type="common">Band-eyed brown horse fly</name>
    <dbReference type="NCBI Taxonomy" id="304241"/>
    <lineage>
        <taxon>Eukaryota</taxon>
        <taxon>Metazoa</taxon>
        <taxon>Ecdysozoa</taxon>
        <taxon>Arthropoda</taxon>
        <taxon>Hexapoda</taxon>
        <taxon>Insecta</taxon>
        <taxon>Pterygota</taxon>
        <taxon>Neoptera</taxon>
        <taxon>Endopterygota</taxon>
        <taxon>Diptera</taxon>
        <taxon>Brachycera</taxon>
        <taxon>Tabanomorpha</taxon>
        <taxon>Tabanoidea</taxon>
        <taxon>Tabanidae</taxon>
        <taxon>Tabanus</taxon>
    </lineage>
</organism>
<feature type="active site" description="Proton donor" evidence="3">
    <location>
        <position position="32"/>
    </location>
</feature>
<comment type="similarity">
    <text evidence="2">Belongs to the HAD-like hydrolase superfamily.</text>
</comment>
<feature type="binding site" evidence="5">
    <location>
        <position position="30"/>
    </location>
    <ligand>
        <name>Mg(2+)</name>
        <dbReference type="ChEBI" id="CHEBI:18420"/>
    </ligand>
</feature>
<dbReference type="FunFam" id="3.40.50.1000:FF:000245">
    <property type="entry name" value="4-nitrophenyl phosphatase"/>
    <property type="match status" value="1"/>
</dbReference>
<dbReference type="EMBL" id="GDAI01000194">
    <property type="protein sequence ID" value="JAI17409.1"/>
    <property type="molecule type" value="mRNA"/>
</dbReference>
<dbReference type="Gene3D" id="3.40.50.1000">
    <property type="entry name" value="HAD superfamily/HAD-like"/>
    <property type="match status" value="2"/>
</dbReference>
<feature type="binding site" evidence="4">
    <location>
        <position position="223"/>
    </location>
    <ligand>
        <name>substrate</name>
    </ligand>
</feature>
<dbReference type="PIRSF" id="PIRSF000915">
    <property type="entry name" value="PGP-type_phosphatase"/>
    <property type="match status" value="1"/>
</dbReference>
<evidence type="ECO:0000256" key="1">
    <source>
        <dbReference type="ARBA" id="ARBA00022801"/>
    </source>
</evidence>
<keyword evidence="1 2" id="KW-0378">Hydrolase</keyword>
<dbReference type="NCBIfam" id="TIGR01452">
    <property type="entry name" value="PGP_euk"/>
    <property type="match status" value="1"/>
</dbReference>
<feature type="active site" description="Nucleophile" evidence="3">
    <location>
        <position position="30"/>
    </location>
</feature>
<dbReference type="NCBIfam" id="TIGR01460">
    <property type="entry name" value="HAD-SF-IIA"/>
    <property type="match status" value="1"/>
</dbReference>
<dbReference type="InterPro" id="IPR036412">
    <property type="entry name" value="HAD-like_sf"/>
</dbReference>
<evidence type="ECO:0000256" key="3">
    <source>
        <dbReference type="PIRSR" id="PIRSR000915-1"/>
    </source>
</evidence>
<keyword evidence="5" id="KW-0460">Magnesium</keyword>
<name>A0A0K8TSQ9_TABBR</name>
<proteinExistence type="evidence at transcript level"/>
<dbReference type="PANTHER" id="PTHR19288">
    <property type="entry name" value="4-NITROPHENYLPHOSPHATASE-RELATED"/>
    <property type="match status" value="1"/>
</dbReference>
<accession>A0A0K8TSQ9</accession>
<dbReference type="InterPro" id="IPR006357">
    <property type="entry name" value="HAD-SF_hydro_IIA"/>
</dbReference>
<feature type="binding site" evidence="5">
    <location>
        <position position="248"/>
    </location>
    <ligand>
        <name>Mg(2+)</name>
        <dbReference type="ChEBI" id="CHEBI:18420"/>
    </ligand>
</feature>
<evidence type="ECO:0000256" key="2">
    <source>
        <dbReference type="PIRNR" id="PIRNR000915"/>
    </source>
</evidence>
<sequence>MYKKSATDLTKLPAEKVKNWINSFDTVLADCDGVLWIYNDAIEGSANVINKFKGLGKKVYFVTNNSTKTRPEFLEKALRLGFNMTQDEIISTAYVAAQYLKNRNFDKKVYVVGSTGITKELDAVGIQHTGVGPDVLQTSLHHFVNHDFKLEDGIGAVIVGFDEHFSFPKMAKAASYLNDPNCLFIGTNTDERFPMPGYVVPGSGSILRSVEVCSERKAVVMGKPNPFVCEELLKDPTIKPERTLMIGDRCNTDILLGVNCGFQTLLVGTGIHKMNDVESWRAGDDEELKKLIPDVYLPKLGDLYSHM</sequence>
<dbReference type="AlphaFoldDB" id="A0A0K8TSQ9"/>
<dbReference type="InterPro" id="IPR006349">
    <property type="entry name" value="PGP_euk"/>
</dbReference>
<protein>
    <submittedName>
        <fullName evidence="6">Putative phosphoglycolate/pyridoxal phosphate phosphatase family</fullName>
    </submittedName>
</protein>
<evidence type="ECO:0000313" key="6">
    <source>
        <dbReference type="EMBL" id="JAI17409.1"/>
    </source>
</evidence>
<reference evidence="6" key="1">
    <citation type="journal article" date="2015" name="Insect Biochem. Mol. Biol.">
        <title>An insight into the sialome of the horse fly, Tabanus bromius.</title>
        <authorList>
            <person name="Ribeiro J.M."/>
            <person name="Kazimirova M."/>
            <person name="Takac P."/>
            <person name="Andersen J.F."/>
            <person name="Francischetti I.M."/>
        </authorList>
    </citation>
    <scope>NUCLEOTIDE SEQUENCE</scope>
</reference>
<keyword evidence="5" id="KW-0479">Metal-binding</keyword>